<name>A0AAD9IVF8_9ANNE</name>
<dbReference type="InterPro" id="IPR001304">
    <property type="entry name" value="C-type_lectin-like"/>
</dbReference>
<evidence type="ECO:0000313" key="3">
    <source>
        <dbReference type="EMBL" id="KAK2140810.1"/>
    </source>
</evidence>
<dbReference type="Proteomes" id="UP001208570">
    <property type="component" value="Unassembled WGS sequence"/>
</dbReference>
<evidence type="ECO:0000313" key="4">
    <source>
        <dbReference type="Proteomes" id="UP001208570"/>
    </source>
</evidence>
<proteinExistence type="predicted"/>
<feature type="compositionally biased region" description="Basic and acidic residues" evidence="1">
    <location>
        <begin position="277"/>
        <end position="293"/>
    </location>
</feature>
<evidence type="ECO:0000259" key="2">
    <source>
        <dbReference type="PROSITE" id="PS50041"/>
    </source>
</evidence>
<dbReference type="SMART" id="SM00034">
    <property type="entry name" value="CLECT"/>
    <property type="match status" value="1"/>
</dbReference>
<feature type="region of interest" description="Disordered" evidence="1">
    <location>
        <begin position="318"/>
        <end position="352"/>
    </location>
</feature>
<feature type="compositionally biased region" description="Basic and acidic residues" evidence="1">
    <location>
        <begin position="336"/>
        <end position="352"/>
    </location>
</feature>
<dbReference type="AlphaFoldDB" id="A0AAD9IVF8"/>
<keyword evidence="4" id="KW-1185">Reference proteome</keyword>
<dbReference type="SUPFAM" id="SSF56436">
    <property type="entry name" value="C-type lectin-like"/>
    <property type="match status" value="1"/>
</dbReference>
<reference evidence="3" key="1">
    <citation type="journal article" date="2023" name="Mol. Biol. Evol.">
        <title>Third-Generation Sequencing Reveals the Adaptive Role of the Epigenome in Three Deep-Sea Polychaetes.</title>
        <authorList>
            <person name="Perez M."/>
            <person name="Aroh O."/>
            <person name="Sun Y."/>
            <person name="Lan Y."/>
            <person name="Juniper S.K."/>
            <person name="Young C.R."/>
            <person name="Angers B."/>
            <person name="Qian P.Y."/>
        </authorList>
    </citation>
    <scope>NUCLEOTIDE SEQUENCE</scope>
    <source>
        <strain evidence="3">P08H-3</strain>
    </source>
</reference>
<dbReference type="PROSITE" id="PS50041">
    <property type="entry name" value="C_TYPE_LECTIN_2"/>
    <property type="match status" value="1"/>
</dbReference>
<dbReference type="CDD" id="cd00037">
    <property type="entry name" value="CLECT"/>
    <property type="match status" value="1"/>
</dbReference>
<dbReference type="InterPro" id="IPR016187">
    <property type="entry name" value="CTDL_fold"/>
</dbReference>
<protein>
    <recommendedName>
        <fullName evidence="2">C-type lectin domain-containing protein</fullName>
    </recommendedName>
</protein>
<sequence>MLFRRHPRDVTVLVASPNEAARYCSYVKLCKGIAPEYHDDNCDEKTGPSRILCQYDDSKINSCTSPDSHFGDKCYRKTKYDGQEPNKIDWFNGETYCSQSDIQSDIAYSYLDDDTLINDIINFVDDSKDCILLWLGVRKRIWFWMTGSNIDGDKQPIHYFNWDNNINIDSSEDGCIYIDRYNGNKWFTQNCDDPSLRYFICMNGSSLTTTKAPATAISKSTTETKTSTTIKTTTKASATVTSRSTTDRMISKTNKTTTARTHLDKTITTTVKGSDSLMDKDNKNSFKTGRSEKSQIVGKGKKIGVSKQAKMAEYAEVDAPDEQDDMIDPYGITGDKNTRSADVRQKEAPSGD</sequence>
<evidence type="ECO:0000256" key="1">
    <source>
        <dbReference type="SAM" id="MobiDB-lite"/>
    </source>
</evidence>
<organism evidence="3 4">
    <name type="scientific">Paralvinella palmiformis</name>
    <dbReference type="NCBI Taxonomy" id="53620"/>
    <lineage>
        <taxon>Eukaryota</taxon>
        <taxon>Metazoa</taxon>
        <taxon>Spiralia</taxon>
        <taxon>Lophotrochozoa</taxon>
        <taxon>Annelida</taxon>
        <taxon>Polychaeta</taxon>
        <taxon>Sedentaria</taxon>
        <taxon>Canalipalpata</taxon>
        <taxon>Terebellida</taxon>
        <taxon>Terebelliformia</taxon>
        <taxon>Alvinellidae</taxon>
        <taxon>Paralvinella</taxon>
    </lineage>
</organism>
<comment type="caution">
    <text evidence="3">The sequence shown here is derived from an EMBL/GenBank/DDBJ whole genome shotgun (WGS) entry which is preliminary data.</text>
</comment>
<dbReference type="EMBL" id="JAODUP010001239">
    <property type="protein sequence ID" value="KAK2140810.1"/>
    <property type="molecule type" value="Genomic_DNA"/>
</dbReference>
<accession>A0AAD9IVF8</accession>
<feature type="region of interest" description="Disordered" evidence="1">
    <location>
        <begin position="274"/>
        <end position="301"/>
    </location>
</feature>
<feature type="domain" description="C-type lectin" evidence="2">
    <location>
        <begin position="70"/>
        <end position="192"/>
    </location>
</feature>
<dbReference type="Gene3D" id="3.10.100.10">
    <property type="entry name" value="Mannose-Binding Protein A, subunit A"/>
    <property type="match status" value="1"/>
</dbReference>
<dbReference type="InterPro" id="IPR016186">
    <property type="entry name" value="C-type_lectin-like/link_sf"/>
</dbReference>
<feature type="compositionally biased region" description="Acidic residues" evidence="1">
    <location>
        <begin position="318"/>
        <end position="327"/>
    </location>
</feature>
<gene>
    <name evidence="3" type="ORF">LSH36_1239g00018</name>
</gene>